<feature type="transmembrane region" description="Helical" evidence="8">
    <location>
        <begin position="163"/>
        <end position="185"/>
    </location>
</feature>
<keyword evidence="3" id="KW-0813">Transport</keyword>
<feature type="transmembrane region" description="Helical" evidence="8">
    <location>
        <begin position="38"/>
        <end position="56"/>
    </location>
</feature>
<proteinExistence type="inferred from homology"/>
<keyword evidence="10" id="KW-1185">Reference proteome</keyword>
<dbReference type="InterPro" id="IPR038770">
    <property type="entry name" value="Na+/solute_symporter_sf"/>
</dbReference>
<feature type="transmembrane region" description="Helical" evidence="8">
    <location>
        <begin position="227"/>
        <end position="250"/>
    </location>
</feature>
<evidence type="ECO:0000256" key="3">
    <source>
        <dbReference type="ARBA" id="ARBA00022448"/>
    </source>
</evidence>
<organism evidence="9 10">
    <name type="scientific">Litchfieldella rifensis</name>
    <dbReference type="NCBI Taxonomy" id="762643"/>
    <lineage>
        <taxon>Bacteria</taxon>
        <taxon>Pseudomonadati</taxon>
        <taxon>Pseudomonadota</taxon>
        <taxon>Gammaproteobacteria</taxon>
        <taxon>Oceanospirillales</taxon>
        <taxon>Halomonadaceae</taxon>
        <taxon>Litchfieldella</taxon>
    </lineage>
</organism>
<dbReference type="InterPro" id="IPR004706">
    <property type="entry name" value="Arsenical-R_Acr3"/>
</dbReference>
<evidence type="ECO:0000256" key="2">
    <source>
        <dbReference type="ARBA" id="ARBA00010110"/>
    </source>
</evidence>
<dbReference type="Proteomes" id="UP001595579">
    <property type="component" value="Unassembled WGS sequence"/>
</dbReference>
<dbReference type="PANTHER" id="PTHR43057:SF1">
    <property type="entry name" value="ARSENICAL-RESISTANCE PROTEIN 3"/>
    <property type="match status" value="1"/>
</dbReference>
<evidence type="ECO:0000256" key="5">
    <source>
        <dbReference type="ARBA" id="ARBA00022692"/>
    </source>
</evidence>
<feature type="transmembrane region" description="Helical" evidence="8">
    <location>
        <begin position="96"/>
        <end position="115"/>
    </location>
</feature>
<evidence type="ECO:0000256" key="1">
    <source>
        <dbReference type="ARBA" id="ARBA00004651"/>
    </source>
</evidence>
<keyword evidence="7 8" id="KW-0472">Membrane</keyword>
<keyword evidence="4" id="KW-1003">Cell membrane</keyword>
<dbReference type="PANTHER" id="PTHR43057">
    <property type="entry name" value="ARSENITE EFFLUX TRANSPORTER"/>
    <property type="match status" value="1"/>
</dbReference>
<feature type="transmembrane region" description="Helical" evidence="8">
    <location>
        <begin position="12"/>
        <end position="32"/>
    </location>
</feature>
<evidence type="ECO:0000256" key="8">
    <source>
        <dbReference type="SAM" id="Phobius"/>
    </source>
</evidence>
<evidence type="ECO:0000256" key="7">
    <source>
        <dbReference type="ARBA" id="ARBA00023136"/>
    </source>
</evidence>
<gene>
    <name evidence="9" type="ORF">ACFOEV_21360</name>
</gene>
<protein>
    <submittedName>
        <fullName evidence="9">Arsenic resistance protein</fullName>
    </submittedName>
</protein>
<feature type="transmembrane region" description="Helical" evidence="8">
    <location>
        <begin position="197"/>
        <end position="215"/>
    </location>
</feature>
<dbReference type="EMBL" id="JBHRUG010000048">
    <property type="protein sequence ID" value="MFC3286155.1"/>
    <property type="molecule type" value="Genomic_DNA"/>
</dbReference>
<keyword evidence="6 8" id="KW-1133">Transmembrane helix</keyword>
<keyword evidence="5 8" id="KW-0812">Transmembrane</keyword>
<dbReference type="InterPro" id="IPR002657">
    <property type="entry name" value="BilAc:Na_symport/Acr3"/>
</dbReference>
<evidence type="ECO:0000256" key="4">
    <source>
        <dbReference type="ARBA" id="ARBA00022475"/>
    </source>
</evidence>
<name>A0ABV7LV17_9GAMM</name>
<dbReference type="Pfam" id="PF01758">
    <property type="entry name" value="SBF"/>
    <property type="match status" value="1"/>
</dbReference>
<feature type="transmembrane region" description="Helical" evidence="8">
    <location>
        <begin position="68"/>
        <end position="90"/>
    </location>
</feature>
<evidence type="ECO:0000313" key="9">
    <source>
        <dbReference type="EMBL" id="MFC3286155.1"/>
    </source>
</evidence>
<comment type="similarity">
    <text evidence="2">Belongs to the arsenical resistance-3 (ACR3) (TC 2.A.59) family.</text>
</comment>
<accession>A0ABV7LV17</accession>
<comment type="subcellular location">
    <subcellularLocation>
        <location evidence="1">Cell membrane</location>
        <topology evidence="1">Multi-pass membrane protein</topology>
    </subcellularLocation>
</comment>
<sequence length="320" mass="35129">MTRQSLERYQVAIYLLAILFGLVGGALLPEARPFSEPLLWPILGLLLYATFTQIPLARLPEALGDRRFLIAAVLGNFVILPVVVWGLVQLAPQDPAIRLGILLVLLVPCTDWFIAFTQLGGGDGRHAIAFAPLSLLLQLLLLPFYLWLFFERDLTIGLASRELLLAFVSLILLPLLAAGLTQAWSARHTPAMRLLDALGWFPVPLLAVVVLLIAVSQVNTVVDSAHWLAWVAPLFIAFLLLAALLARVLAGAFRLPTTQARVLAFSFGTRNSFVVLPIALALPTAFELTAVVIVMQSLVELLGMAVFLWWVPRYLFPLST</sequence>
<comment type="caution">
    <text evidence="9">The sequence shown here is derived from an EMBL/GenBank/DDBJ whole genome shotgun (WGS) entry which is preliminary data.</text>
</comment>
<feature type="transmembrane region" description="Helical" evidence="8">
    <location>
        <begin position="127"/>
        <end position="148"/>
    </location>
</feature>
<evidence type="ECO:0000256" key="6">
    <source>
        <dbReference type="ARBA" id="ARBA00022989"/>
    </source>
</evidence>
<evidence type="ECO:0000313" key="10">
    <source>
        <dbReference type="Proteomes" id="UP001595579"/>
    </source>
</evidence>
<dbReference type="RefSeq" id="WP_386776936.1">
    <property type="nucleotide sequence ID" value="NZ_JBHRUG010000048.1"/>
</dbReference>
<reference evidence="10" key="1">
    <citation type="journal article" date="2019" name="Int. J. Syst. Evol. Microbiol.">
        <title>The Global Catalogue of Microorganisms (GCM) 10K type strain sequencing project: providing services to taxonomists for standard genome sequencing and annotation.</title>
        <authorList>
            <consortium name="The Broad Institute Genomics Platform"/>
            <consortium name="The Broad Institute Genome Sequencing Center for Infectious Disease"/>
            <person name="Wu L."/>
            <person name="Ma J."/>
        </authorList>
    </citation>
    <scope>NUCLEOTIDE SEQUENCE [LARGE SCALE GENOMIC DNA]</scope>
    <source>
        <strain evidence="10">CECT 7698</strain>
    </source>
</reference>
<dbReference type="Gene3D" id="1.20.1530.20">
    <property type="match status" value="1"/>
</dbReference>